<proteinExistence type="predicted"/>
<evidence type="ECO:0000313" key="1">
    <source>
        <dbReference type="EMBL" id="CDW29121.1"/>
    </source>
</evidence>
<accession>A0A0K2TUN2</accession>
<sequence>MEITWQSEEYFIGLGGEGSQLFRDIWAISALEDHQSKWKVSLCGKGCEFVSYEVFRGGRVTQSRSMD</sequence>
<organism evidence="1">
    <name type="scientific">Lepeophtheirus salmonis</name>
    <name type="common">Salmon louse</name>
    <name type="synonym">Caligus salmonis</name>
    <dbReference type="NCBI Taxonomy" id="72036"/>
    <lineage>
        <taxon>Eukaryota</taxon>
        <taxon>Metazoa</taxon>
        <taxon>Ecdysozoa</taxon>
        <taxon>Arthropoda</taxon>
        <taxon>Crustacea</taxon>
        <taxon>Multicrustacea</taxon>
        <taxon>Hexanauplia</taxon>
        <taxon>Copepoda</taxon>
        <taxon>Siphonostomatoida</taxon>
        <taxon>Caligidae</taxon>
        <taxon>Lepeophtheirus</taxon>
    </lineage>
</organism>
<reference evidence="1" key="1">
    <citation type="submission" date="2014-05" db="EMBL/GenBank/DDBJ databases">
        <authorList>
            <person name="Chronopoulou M."/>
        </authorList>
    </citation>
    <scope>NUCLEOTIDE SEQUENCE</scope>
    <source>
        <tissue evidence="1">Whole organism</tissue>
    </source>
</reference>
<dbReference type="EMBL" id="HACA01011760">
    <property type="protein sequence ID" value="CDW29121.1"/>
    <property type="molecule type" value="Transcribed_RNA"/>
</dbReference>
<name>A0A0K2TUN2_LEPSM</name>
<protein>
    <submittedName>
        <fullName evidence="1">Uncharacterized protein</fullName>
    </submittedName>
</protein>
<dbReference type="AlphaFoldDB" id="A0A0K2TUN2"/>